<reference evidence="1" key="1">
    <citation type="submission" date="2019-02" db="EMBL/GenBank/DDBJ databases">
        <authorList>
            <person name="Gruber-Vodicka R. H."/>
            <person name="Seah K. B. B."/>
        </authorList>
    </citation>
    <scope>NUCLEOTIDE SEQUENCE</scope>
    <source>
        <strain evidence="1">BECK_S127</strain>
    </source>
</reference>
<dbReference type="InterPro" id="IPR010985">
    <property type="entry name" value="Ribbon_hlx_hlx"/>
</dbReference>
<sequence length="79" mass="9371">MEQTVTLRLSEHTYQRFHMLAEQENRPLSNFIETVISRYVEDQQFVDEFEMEEIHCNAELNRSLKQGIQDAEAGHGRFV</sequence>
<evidence type="ECO:0000313" key="1">
    <source>
        <dbReference type="EMBL" id="VFK79643.1"/>
    </source>
</evidence>
<accession>A0A451BN03</accession>
<dbReference type="AlphaFoldDB" id="A0A451BN03"/>
<evidence type="ECO:0008006" key="2">
    <source>
        <dbReference type="Google" id="ProtNLM"/>
    </source>
</evidence>
<organism evidence="1">
    <name type="scientific">Candidatus Kentrum sp. SD</name>
    <dbReference type="NCBI Taxonomy" id="2126332"/>
    <lineage>
        <taxon>Bacteria</taxon>
        <taxon>Pseudomonadati</taxon>
        <taxon>Pseudomonadota</taxon>
        <taxon>Gammaproteobacteria</taxon>
        <taxon>Candidatus Kentrum</taxon>
    </lineage>
</organism>
<dbReference type="EMBL" id="CAADHB010000058">
    <property type="protein sequence ID" value="VFK79643.1"/>
    <property type="molecule type" value="Genomic_DNA"/>
</dbReference>
<protein>
    <recommendedName>
        <fullName evidence="2">CopG family transcriptional regulator</fullName>
    </recommendedName>
</protein>
<gene>
    <name evidence="1" type="ORF">BECKSD772D_GA0070982_105814</name>
</gene>
<proteinExistence type="predicted"/>
<dbReference type="SUPFAM" id="SSF47598">
    <property type="entry name" value="Ribbon-helix-helix"/>
    <property type="match status" value="1"/>
</dbReference>
<dbReference type="GO" id="GO:0006355">
    <property type="term" value="P:regulation of DNA-templated transcription"/>
    <property type="evidence" value="ECO:0007669"/>
    <property type="project" value="InterPro"/>
</dbReference>
<name>A0A451BN03_9GAMM</name>